<evidence type="ECO:0000313" key="12">
    <source>
        <dbReference type="EnsemblMetazoa" id="ASTEI06759-PA"/>
    </source>
</evidence>
<reference evidence="12" key="2">
    <citation type="submission" date="2020-05" db="UniProtKB">
        <authorList>
            <consortium name="EnsemblMetazoa"/>
        </authorList>
    </citation>
    <scope>IDENTIFICATION</scope>
    <source>
        <strain evidence="12">Indian</strain>
    </source>
</reference>
<proteinExistence type="inferred from homology"/>
<dbReference type="GO" id="GO:0071885">
    <property type="term" value="F:N-terminal protein N-methyltransferase activity"/>
    <property type="evidence" value="ECO:0007669"/>
    <property type="project" value="UniProtKB-EC"/>
</dbReference>
<keyword evidence="2" id="KW-0489">Methyltransferase</keyword>
<comment type="similarity">
    <text evidence="1">Belongs to the methyltransferase superfamily. NTM1 family.</text>
</comment>
<dbReference type="SUPFAM" id="SSF53335">
    <property type="entry name" value="S-adenosyl-L-methionine-dependent methyltransferases"/>
    <property type="match status" value="1"/>
</dbReference>
<evidence type="ECO:0000256" key="4">
    <source>
        <dbReference type="ARBA" id="ARBA00022691"/>
    </source>
</evidence>
<dbReference type="VEuPathDB" id="VectorBase:ASTEI20_036024"/>
<dbReference type="InterPro" id="IPR029063">
    <property type="entry name" value="SAM-dependent_MTases_sf"/>
</dbReference>
<dbReference type="EC" id="2.1.1.244" evidence="5"/>
<dbReference type="PIRSF" id="PIRSF016958">
    <property type="entry name" value="DUF858_MeTrfase_lik"/>
    <property type="match status" value="1"/>
</dbReference>
<evidence type="ECO:0000256" key="10">
    <source>
        <dbReference type="ARBA" id="ARBA00048167"/>
    </source>
</evidence>
<evidence type="ECO:0000256" key="2">
    <source>
        <dbReference type="ARBA" id="ARBA00022603"/>
    </source>
</evidence>
<name>A0A182YE73_ANOST</name>
<protein>
    <recommendedName>
        <fullName evidence="6">Alpha N-terminal protein methyltransferase 1</fullName>
        <ecNumber evidence="5">2.1.1.244</ecNumber>
    </recommendedName>
    <alternativeName>
        <fullName evidence="7">X-Pro-Lys N-terminal protein methyltransferase 1</fullName>
    </alternativeName>
</protein>
<keyword evidence="3" id="KW-0808">Transferase</keyword>
<keyword evidence="13" id="KW-1185">Reference proteome</keyword>
<evidence type="ECO:0000256" key="5">
    <source>
        <dbReference type="ARBA" id="ARBA00039112"/>
    </source>
</evidence>
<evidence type="ECO:0000256" key="11">
    <source>
        <dbReference type="SAM" id="MobiDB-lite"/>
    </source>
</evidence>
<keyword evidence="4" id="KW-0949">S-adenosyl-L-methionine</keyword>
<dbReference type="VEuPathDB" id="VectorBase:ASTE006658"/>
<accession>A0A182YE73</accession>
<evidence type="ECO:0000256" key="8">
    <source>
        <dbReference type="ARBA" id="ARBA00047306"/>
    </source>
</evidence>
<dbReference type="Pfam" id="PF05891">
    <property type="entry name" value="Methyltransf_PK"/>
    <property type="match status" value="1"/>
</dbReference>
<evidence type="ECO:0000256" key="6">
    <source>
        <dbReference type="ARBA" id="ARBA00039449"/>
    </source>
</evidence>
<comment type="catalytic activity">
    <reaction evidence="9">
        <text>N-terminal L-prolyl-L-prolyl-L-lysyl-[protein] + 2 S-adenosyl-L-methionine = N-terminal N,N-dimethyl-L-prolyl-L-prolyl-L-lysyl-[protein] + 2 S-adenosyl-L-homocysteine + 2 H(+)</text>
        <dbReference type="Rhea" id="RHEA:54736"/>
        <dbReference type="Rhea" id="RHEA-COMP:13787"/>
        <dbReference type="Rhea" id="RHEA-COMP:13974"/>
        <dbReference type="ChEBI" id="CHEBI:15378"/>
        <dbReference type="ChEBI" id="CHEBI:57856"/>
        <dbReference type="ChEBI" id="CHEBI:59789"/>
        <dbReference type="ChEBI" id="CHEBI:138059"/>
        <dbReference type="ChEBI" id="CHEBI:138318"/>
        <dbReference type="EC" id="2.1.1.244"/>
    </reaction>
</comment>
<evidence type="ECO:0000256" key="1">
    <source>
        <dbReference type="ARBA" id="ARBA00009059"/>
    </source>
</evidence>
<dbReference type="GO" id="GO:0005737">
    <property type="term" value="C:cytoplasm"/>
    <property type="evidence" value="ECO:0007669"/>
    <property type="project" value="TreeGrafter"/>
</dbReference>
<comment type="catalytic activity">
    <reaction evidence="10">
        <text>N-terminal L-alanyl-L-prolyl-L-lysyl-[protein] + 3 S-adenosyl-L-methionine = N-terminal N,N,N-trimethyl-L-alanyl-L-prolyl-L-lysyl-[protein] + 3 S-adenosyl-L-homocysteine + 3 H(+)</text>
        <dbReference type="Rhea" id="RHEA:54712"/>
        <dbReference type="Rhea" id="RHEA-COMP:13785"/>
        <dbReference type="Rhea" id="RHEA-COMP:13971"/>
        <dbReference type="ChEBI" id="CHEBI:15378"/>
        <dbReference type="ChEBI" id="CHEBI:57856"/>
        <dbReference type="ChEBI" id="CHEBI:59789"/>
        <dbReference type="ChEBI" id="CHEBI:138057"/>
        <dbReference type="ChEBI" id="CHEBI:138315"/>
        <dbReference type="EC" id="2.1.1.244"/>
    </reaction>
</comment>
<evidence type="ECO:0000256" key="3">
    <source>
        <dbReference type="ARBA" id="ARBA00022679"/>
    </source>
</evidence>
<organism evidence="12 13">
    <name type="scientific">Anopheles stephensi</name>
    <name type="common">Indo-Pakistan malaria mosquito</name>
    <dbReference type="NCBI Taxonomy" id="30069"/>
    <lineage>
        <taxon>Eukaryota</taxon>
        <taxon>Metazoa</taxon>
        <taxon>Ecdysozoa</taxon>
        <taxon>Arthropoda</taxon>
        <taxon>Hexapoda</taxon>
        <taxon>Insecta</taxon>
        <taxon>Pterygota</taxon>
        <taxon>Neoptera</taxon>
        <taxon>Endopterygota</taxon>
        <taxon>Diptera</taxon>
        <taxon>Nematocera</taxon>
        <taxon>Culicoidea</taxon>
        <taxon>Culicidae</taxon>
        <taxon>Anophelinae</taxon>
        <taxon>Anopheles</taxon>
    </lineage>
</organism>
<dbReference type="STRING" id="30069.A0A182YE73"/>
<dbReference type="PANTHER" id="PTHR12753">
    <property type="entry name" value="AD-003 - RELATED"/>
    <property type="match status" value="1"/>
</dbReference>
<comment type="catalytic activity">
    <reaction evidence="8">
        <text>N-terminal L-seryl-L-prolyl-L-lysyl-[protein] + 3 S-adenosyl-L-methionine = N-terminal N,N,N-trimethyl-L-seryl-L-prolyl-L-lysyl-[protein] + 3 S-adenosyl-L-homocysteine + 3 H(+)</text>
        <dbReference type="Rhea" id="RHEA:54724"/>
        <dbReference type="Rhea" id="RHEA-COMP:13789"/>
        <dbReference type="Rhea" id="RHEA-COMP:13973"/>
        <dbReference type="ChEBI" id="CHEBI:15378"/>
        <dbReference type="ChEBI" id="CHEBI:57856"/>
        <dbReference type="ChEBI" id="CHEBI:59789"/>
        <dbReference type="ChEBI" id="CHEBI:138061"/>
        <dbReference type="ChEBI" id="CHEBI:138317"/>
        <dbReference type="EC" id="2.1.1.244"/>
    </reaction>
</comment>
<evidence type="ECO:0000256" key="7">
    <source>
        <dbReference type="ARBA" id="ARBA00043129"/>
    </source>
</evidence>
<dbReference type="CDD" id="cd02440">
    <property type="entry name" value="AdoMet_MTases"/>
    <property type="match status" value="1"/>
</dbReference>
<dbReference type="Proteomes" id="UP000076408">
    <property type="component" value="Unassembled WGS sequence"/>
</dbReference>
<dbReference type="InterPro" id="IPR008576">
    <property type="entry name" value="MeTrfase_NTM1"/>
</dbReference>
<dbReference type="OMA" id="PVRMYCL"/>
<feature type="compositionally biased region" description="Polar residues" evidence="11">
    <location>
        <begin position="17"/>
        <end position="36"/>
    </location>
</feature>
<dbReference type="GO" id="GO:0032259">
    <property type="term" value="P:methylation"/>
    <property type="evidence" value="ECO:0007669"/>
    <property type="project" value="UniProtKB-KW"/>
</dbReference>
<feature type="region of interest" description="Disordered" evidence="11">
    <location>
        <begin position="9"/>
        <end position="36"/>
    </location>
</feature>
<dbReference type="EnsemblMetazoa" id="ASTEI06759-RA">
    <property type="protein sequence ID" value="ASTEI06759-PA"/>
    <property type="gene ID" value="ASTEI06759"/>
</dbReference>
<evidence type="ECO:0000256" key="9">
    <source>
        <dbReference type="ARBA" id="ARBA00047885"/>
    </source>
</evidence>
<dbReference type="FunFam" id="3.40.50.150:FF:000025">
    <property type="entry name" value="N-terminal Xaa-Pro-Lys N-methyltransferase 1"/>
    <property type="match status" value="1"/>
</dbReference>
<dbReference type="VEuPathDB" id="VectorBase:ASTEI06759"/>
<sequence length="278" mass="31066">MRTHLWKKIDGAGANHEGSNSTNTPTDVTNSPIEADNNNARCENGTECSTAAEDVLADSESYYNNAKKYWSNVSPTVDGMLGGFGSISFIDIRGSEQFLKFLYKQKPAPGRKRALDCGAGIGRISKNLLLPLFEQVDLVEQDEHFCQTARTELADFGSKLGTVFNAGLQDFVPEPGRYDIIWAQWVLGHLTDEDTVRFLERCTNALTRGGMIVMKENFTTGDVVDVDRTDSSVTRPLVQMKQLLKQANMRVVKEQRQTSFPKELYPVYMLALRPTVKK</sequence>
<reference evidence="13" key="1">
    <citation type="journal article" date="2014" name="Genome Biol.">
        <title>Genome analysis of a major urban malaria vector mosquito, Anopheles stephensi.</title>
        <authorList>
            <person name="Jiang X."/>
            <person name="Peery A."/>
            <person name="Hall A.B."/>
            <person name="Sharma A."/>
            <person name="Chen X.G."/>
            <person name="Waterhouse R.M."/>
            <person name="Komissarov A."/>
            <person name="Riehle M.M."/>
            <person name="Shouche Y."/>
            <person name="Sharakhova M.V."/>
            <person name="Lawson D."/>
            <person name="Pakpour N."/>
            <person name="Arensburger P."/>
            <person name="Davidson V.L."/>
            <person name="Eiglmeier K."/>
            <person name="Emrich S."/>
            <person name="George P."/>
            <person name="Kennedy R.C."/>
            <person name="Mane S.P."/>
            <person name="Maslen G."/>
            <person name="Oringanje C."/>
            <person name="Qi Y."/>
            <person name="Settlage R."/>
            <person name="Tojo M."/>
            <person name="Tubio J.M."/>
            <person name="Unger M.F."/>
            <person name="Wang B."/>
            <person name="Vernick K.D."/>
            <person name="Ribeiro J.M."/>
            <person name="James A.A."/>
            <person name="Michel K."/>
            <person name="Riehle M.A."/>
            <person name="Luckhart S."/>
            <person name="Sharakhov I.V."/>
            <person name="Tu Z."/>
        </authorList>
    </citation>
    <scope>NUCLEOTIDE SEQUENCE [LARGE SCALE GENOMIC DNA]</scope>
    <source>
        <strain evidence="13">Indian</strain>
    </source>
</reference>
<dbReference type="PANTHER" id="PTHR12753:SF0">
    <property type="entry name" value="ALPHA N-TERMINAL PROTEIN METHYLTRANSFERASE 1"/>
    <property type="match status" value="1"/>
</dbReference>
<dbReference type="Gene3D" id="3.40.50.150">
    <property type="entry name" value="Vaccinia Virus protein VP39"/>
    <property type="match status" value="1"/>
</dbReference>
<evidence type="ECO:0000313" key="13">
    <source>
        <dbReference type="Proteomes" id="UP000076408"/>
    </source>
</evidence>
<dbReference type="AlphaFoldDB" id="A0A182YE73"/>